<comment type="caution">
    <text evidence="3">The sequence shown here is derived from an EMBL/GenBank/DDBJ whole genome shotgun (WGS) entry which is preliminary data.</text>
</comment>
<dbReference type="Proteomes" id="UP001519325">
    <property type="component" value="Unassembled WGS sequence"/>
</dbReference>
<feature type="region of interest" description="Disordered" evidence="1">
    <location>
        <begin position="69"/>
        <end position="99"/>
    </location>
</feature>
<dbReference type="RefSeq" id="WP_209890002.1">
    <property type="nucleotide sequence ID" value="NZ_JAGGMR010000001.1"/>
</dbReference>
<accession>A0ABS4QES7</accession>
<name>A0ABS4QES7_9NOCA</name>
<dbReference type="PROSITE" id="PS51257">
    <property type="entry name" value="PROKAR_LIPOPROTEIN"/>
    <property type="match status" value="1"/>
</dbReference>
<evidence type="ECO:0000256" key="2">
    <source>
        <dbReference type="SAM" id="SignalP"/>
    </source>
</evidence>
<evidence type="ECO:0000313" key="3">
    <source>
        <dbReference type="EMBL" id="MBP2190201.1"/>
    </source>
</evidence>
<feature type="chain" id="PRO_5047133071" evidence="2">
    <location>
        <begin position="31"/>
        <end position="142"/>
    </location>
</feature>
<sequence length="142" mass="14433">MTVTNRPGFVLTALGAVSCAVVLCAPQASAAVTNLEIVPNAADCSYTITATAQPGTAVSFFDTDDKGLGTRDTFQPDTPAVDASGKATTTWKPSTKGQHKIYAQESPTADATFTQIVNVDQNPTCGKPSTGSAGLPSIPGIG</sequence>
<reference evidence="3 4" key="1">
    <citation type="submission" date="2021-03" db="EMBL/GenBank/DDBJ databases">
        <title>Sequencing the genomes of 1000 actinobacteria strains.</title>
        <authorList>
            <person name="Klenk H.-P."/>
        </authorList>
    </citation>
    <scope>NUCLEOTIDE SEQUENCE [LARGE SCALE GENOMIC DNA]</scope>
    <source>
        <strain evidence="3 4">DSM 45516</strain>
    </source>
</reference>
<dbReference type="EMBL" id="JAGGMR010000001">
    <property type="protein sequence ID" value="MBP2190201.1"/>
    <property type="molecule type" value="Genomic_DNA"/>
</dbReference>
<keyword evidence="4" id="KW-1185">Reference proteome</keyword>
<evidence type="ECO:0000313" key="4">
    <source>
        <dbReference type="Proteomes" id="UP001519325"/>
    </source>
</evidence>
<keyword evidence="2" id="KW-0732">Signal</keyword>
<feature type="signal peptide" evidence="2">
    <location>
        <begin position="1"/>
        <end position="30"/>
    </location>
</feature>
<gene>
    <name evidence="3" type="ORF">BJ987_003102</name>
</gene>
<feature type="compositionally biased region" description="Polar residues" evidence="1">
    <location>
        <begin position="86"/>
        <end position="96"/>
    </location>
</feature>
<proteinExistence type="predicted"/>
<organism evidence="3 4">
    <name type="scientific">Nocardia goodfellowii</name>
    <dbReference type="NCBI Taxonomy" id="882446"/>
    <lineage>
        <taxon>Bacteria</taxon>
        <taxon>Bacillati</taxon>
        <taxon>Actinomycetota</taxon>
        <taxon>Actinomycetes</taxon>
        <taxon>Mycobacteriales</taxon>
        <taxon>Nocardiaceae</taxon>
        <taxon>Nocardia</taxon>
    </lineage>
</organism>
<evidence type="ECO:0000256" key="1">
    <source>
        <dbReference type="SAM" id="MobiDB-lite"/>
    </source>
</evidence>
<protein>
    <submittedName>
        <fullName evidence="3">Uncharacterized protein</fullName>
    </submittedName>
</protein>